<dbReference type="EMBL" id="CP039396">
    <property type="protein sequence ID" value="QCD42297.1"/>
    <property type="molecule type" value="Genomic_DNA"/>
</dbReference>
<dbReference type="RefSeq" id="WP_136415359.1">
    <property type="nucleotide sequence ID" value="NZ_CP039396.1"/>
</dbReference>
<evidence type="ECO:0000259" key="1">
    <source>
        <dbReference type="Pfam" id="PF08486"/>
    </source>
</evidence>
<feature type="domain" description="Sporulation stage II protein D amidase enhancer LytB N-terminal" evidence="1">
    <location>
        <begin position="101"/>
        <end position="221"/>
    </location>
</feature>
<dbReference type="InterPro" id="IPR013693">
    <property type="entry name" value="SpoIID/LytB_N"/>
</dbReference>
<reference evidence="3" key="1">
    <citation type="submission" date="2019-02" db="EMBL/GenBank/DDBJ databases">
        <title>Isolation and identification of novel species under the genus Muribaculum.</title>
        <authorList>
            <person name="Miyake S."/>
            <person name="Ding Y."/>
            <person name="Low A."/>
            <person name="Soh M."/>
            <person name="Seedorf H."/>
        </authorList>
    </citation>
    <scope>NUCLEOTIDE SEQUENCE [LARGE SCALE GENOMIC DNA]</scope>
    <source>
        <strain evidence="3">H5</strain>
    </source>
</reference>
<dbReference type="PANTHER" id="PTHR30032">
    <property type="entry name" value="N-ACETYLMURAMOYL-L-ALANINE AMIDASE-RELATED"/>
    <property type="match status" value="1"/>
</dbReference>
<dbReference type="Proteomes" id="UP000297149">
    <property type="component" value="Chromosome"/>
</dbReference>
<dbReference type="PANTHER" id="PTHR30032:SF4">
    <property type="entry name" value="AMIDASE ENHANCER"/>
    <property type="match status" value="1"/>
</dbReference>
<sequence length="444" mass="49551">MNQQPQVRVGILSSPYIRFTLTGLYSGPDGVLTEGSHEARINDSGISFTLDGKTYTSVEFHPNTYTGDTFELEGVTIGVDFHWQRKENQRFRGSLRIIVQDGKLMAINVVDVEDYLVSVISSEMKSTSSLSLLKAHAVISRSWVLSMMSHDKTTAKPGENNLKPTAMNAVPSLIKYWDREDHRNFDVCADDHCQRYQGINRVSTSVAAGAVNDTYGEVLTHKGKLCDTRFSKCCGGVFEQFETCWDDDPRPYLKAGRDAADTFDYPDLTEEENARQWILNNPEAFCNTTDRMVLSQVMNGYDMETPDFYRWTVELTQEKISTLLATRLNTDFGAILALVPLSRGTSGRIRELKIVGSKCELIIGKELLIRRALSDTHLYSSAFAVEPHSPDADGIPTGFTLHGAGWGHGVGLCQIGAAIMGERGYSYDEILRHYYADASITKLY</sequence>
<dbReference type="GO" id="GO:0030435">
    <property type="term" value="P:sporulation resulting in formation of a cellular spore"/>
    <property type="evidence" value="ECO:0007669"/>
    <property type="project" value="InterPro"/>
</dbReference>
<dbReference type="AlphaFoldDB" id="A0A4P7W331"/>
<dbReference type="KEGG" id="ddb:E7747_08390"/>
<dbReference type="Pfam" id="PF08486">
    <property type="entry name" value="SpoIID"/>
    <property type="match status" value="1"/>
</dbReference>
<accession>A0A4P7W331</accession>
<gene>
    <name evidence="2" type="ORF">E7747_08390</name>
</gene>
<name>A0A4P7W331_9BACT</name>
<dbReference type="InterPro" id="IPR013486">
    <property type="entry name" value="SpoIID/LytB"/>
</dbReference>
<evidence type="ECO:0000313" key="2">
    <source>
        <dbReference type="EMBL" id="QCD42297.1"/>
    </source>
</evidence>
<evidence type="ECO:0000313" key="3">
    <source>
        <dbReference type="Proteomes" id="UP000297149"/>
    </source>
</evidence>
<dbReference type="GO" id="GO:0030288">
    <property type="term" value="C:outer membrane-bounded periplasmic space"/>
    <property type="evidence" value="ECO:0007669"/>
    <property type="project" value="TreeGrafter"/>
</dbReference>
<keyword evidence="3" id="KW-1185">Reference proteome</keyword>
<proteinExistence type="predicted"/>
<dbReference type="NCBIfam" id="TIGR02669">
    <property type="entry name" value="SpoIID_LytB"/>
    <property type="match status" value="1"/>
</dbReference>
<dbReference type="InterPro" id="IPR051922">
    <property type="entry name" value="Bact_Sporulation_Assoc"/>
</dbReference>
<protein>
    <submittedName>
        <fullName evidence="2">SpoIID/LytB domain-containing protein</fullName>
    </submittedName>
</protein>
<organism evidence="2 3">
    <name type="scientific">Duncaniella dubosii</name>
    <dbReference type="NCBI Taxonomy" id="2518971"/>
    <lineage>
        <taxon>Bacteria</taxon>
        <taxon>Pseudomonadati</taxon>
        <taxon>Bacteroidota</taxon>
        <taxon>Bacteroidia</taxon>
        <taxon>Bacteroidales</taxon>
        <taxon>Muribaculaceae</taxon>
        <taxon>Duncaniella</taxon>
    </lineage>
</organism>